<reference evidence="3 4" key="1">
    <citation type="submission" date="2012-04" db="EMBL/GenBank/DDBJ databases">
        <title>The Genome Sequence of Afipia clevelandensis ATCC 49720.</title>
        <authorList>
            <consortium name="The Broad Institute Genome Sequencing Platform"/>
            <person name="Earl A."/>
            <person name="Ward D."/>
            <person name="Feldgarden M."/>
            <person name="Gevers D."/>
            <person name="Huys G."/>
            <person name="Walker B."/>
            <person name="Young S.K."/>
            <person name="Zeng Q."/>
            <person name="Gargeya S."/>
            <person name="Fitzgerald M."/>
            <person name="Haas B."/>
            <person name="Abouelleil A."/>
            <person name="Alvarado L."/>
            <person name="Arachchi H.M."/>
            <person name="Berlin A."/>
            <person name="Chapman S.B."/>
            <person name="Goldberg J."/>
            <person name="Griggs A."/>
            <person name="Gujja S."/>
            <person name="Hansen M."/>
            <person name="Howarth C."/>
            <person name="Imamovic A."/>
            <person name="Larimer J."/>
            <person name="McCowen C."/>
            <person name="Montmayeur A."/>
            <person name="Murphy C."/>
            <person name="Neiman D."/>
            <person name="Pearson M."/>
            <person name="Priest M."/>
            <person name="Roberts A."/>
            <person name="Saif S."/>
            <person name="Shea T."/>
            <person name="Sisk P."/>
            <person name="Sykes S."/>
            <person name="Wortman J."/>
            <person name="Nusbaum C."/>
            <person name="Birren B."/>
        </authorList>
    </citation>
    <scope>NUCLEOTIDE SEQUENCE [LARGE SCALE GENOMIC DNA]</scope>
    <source>
        <strain evidence="3 4">ATCC 49720</strain>
    </source>
</reference>
<dbReference type="CDD" id="cd04301">
    <property type="entry name" value="NAT_SF"/>
    <property type="match status" value="1"/>
</dbReference>
<protein>
    <recommendedName>
        <fullName evidence="2">N-acetyltransferase domain-containing protein</fullName>
    </recommendedName>
</protein>
<evidence type="ECO:0000313" key="3">
    <source>
        <dbReference type="EMBL" id="EKS31814.1"/>
    </source>
</evidence>
<name>K8NTM0_9BRAD</name>
<evidence type="ECO:0000256" key="1">
    <source>
        <dbReference type="SAM" id="MobiDB-lite"/>
    </source>
</evidence>
<dbReference type="EMBL" id="AGWY01000018">
    <property type="protein sequence ID" value="EKS31814.1"/>
    <property type="molecule type" value="Genomic_DNA"/>
</dbReference>
<dbReference type="HOGENOM" id="CLU_729146_0_0_5"/>
<feature type="region of interest" description="Disordered" evidence="1">
    <location>
        <begin position="1"/>
        <end position="26"/>
    </location>
</feature>
<organism evidence="3 4">
    <name type="scientific">Afipia clevelandensis ATCC 49720</name>
    <dbReference type="NCBI Taxonomy" id="883079"/>
    <lineage>
        <taxon>Bacteria</taxon>
        <taxon>Pseudomonadati</taxon>
        <taxon>Pseudomonadota</taxon>
        <taxon>Alphaproteobacteria</taxon>
        <taxon>Hyphomicrobiales</taxon>
        <taxon>Nitrobacteraceae</taxon>
        <taxon>Afipia</taxon>
    </lineage>
</organism>
<feature type="compositionally biased region" description="Polar residues" evidence="1">
    <location>
        <begin position="1"/>
        <end position="21"/>
    </location>
</feature>
<dbReference type="SUPFAM" id="SSF55729">
    <property type="entry name" value="Acyl-CoA N-acyltransferases (Nat)"/>
    <property type="match status" value="1"/>
</dbReference>
<dbReference type="AlphaFoldDB" id="K8NTM0"/>
<gene>
    <name evidence="3" type="ORF">HMPREF9696_04035</name>
</gene>
<dbReference type="PROSITE" id="PS51186">
    <property type="entry name" value="GNAT"/>
    <property type="match status" value="1"/>
</dbReference>
<evidence type="ECO:0000313" key="4">
    <source>
        <dbReference type="Proteomes" id="UP000001095"/>
    </source>
</evidence>
<dbReference type="RefSeq" id="WP_002714905.1">
    <property type="nucleotide sequence ID" value="NZ_KB375281.1"/>
</dbReference>
<evidence type="ECO:0000259" key="2">
    <source>
        <dbReference type="PROSITE" id="PS51186"/>
    </source>
</evidence>
<dbReference type="GO" id="GO:0016747">
    <property type="term" value="F:acyltransferase activity, transferring groups other than amino-acyl groups"/>
    <property type="evidence" value="ECO:0007669"/>
    <property type="project" value="InterPro"/>
</dbReference>
<dbReference type="InterPro" id="IPR000182">
    <property type="entry name" value="GNAT_dom"/>
</dbReference>
<accession>K8NTM0</accession>
<sequence length="407" mass="44944">MAFNPITSSKRSDAVQRSSTNHRLDRSGLPDLAKRLVIFTPAAAEISALLARARKHIQGLTTDEIVHNAVRHNPDSFWAICSRHRFDLAAPAGDGFLAVLTLNHEGMIKLLDGSLDTRNPDHKYLARQSEKPAGIYVWAIYARGVMAAGIPLVFQKFSTPLLADCDIYAKAATEDGSRILGAVGFRKGAEYDNQVSSELFIFARGSSDADGALRGSDSSPKTRVSVARTMEDLARVYSVRSAVYIGEQECPYDEEFDGNDFSASHLIGYFGKEPVGCLRIRYFAGFVKFERLAVLEKARLSGVASQIVDAAIALCKRKGYQKFYAHSQTRLVAFWERHGFFANNSSRHFQFSDMDYVEVFRTTEPDGTALAIDSDPHILIRPEGFWHTAGILDHSAKRGARTSVAVA</sequence>
<dbReference type="Proteomes" id="UP000001095">
    <property type="component" value="Unassembled WGS sequence"/>
</dbReference>
<feature type="domain" description="N-acetyltransferase" evidence="2">
    <location>
        <begin position="222"/>
        <end position="363"/>
    </location>
</feature>
<proteinExistence type="predicted"/>
<dbReference type="PATRIC" id="fig|883079.3.peg.4119"/>
<keyword evidence="4" id="KW-1185">Reference proteome</keyword>
<dbReference type="OrthoDB" id="9796171at2"/>
<comment type="caution">
    <text evidence="3">The sequence shown here is derived from an EMBL/GenBank/DDBJ whole genome shotgun (WGS) entry which is preliminary data.</text>
</comment>
<dbReference type="Gene3D" id="3.40.630.30">
    <property type="match status" value="1"/>
</dbReference>
<dbReference type="InterPro" id="IPR016181">
    <property type="entry name" value="Acyl_CoA_acyltransferase"/>
</dbReference>
<dbReference type="Pfam" id="PF00583">
    <property type="entry name" value="Acetyltransf_1"/>
    <property type="match status" value="1"/>
</dbReference>